<dbReference type="Proteomes" id="UP000001396">
    <property type="component" value="Unassembled WGS sequence"/>
</dbReference>
<name>D3BUZ3_HETP5</name>
<evidence type="ECO:0000313" key="4">
    <source>
        <dbReference type="Proteomes" id="UP000001396"/>
    </source>
</evidence>
<dbReference type="GeneID" id="31367433"/>
<accession>D3BUZ3</accession>
<dbReference type="InterPro" id="IPR006615">
    <property type="entry name" value="Pept_C19_DUSP"/>
</dbReference>
<sequence length="365" mass="42615">MRFIKIDDDDLDKIFIQIFSYTIVGSECCVVLCHLNTFIGKQSIYLSSCVNIYFKSKSIVMLGCLEIIKLKARLIANPHIFNRLILDMISYYGSNEPLSKDTNSLPQRDLPINFDPDQKDQSSSESSSDTSTPLPRLSIPSPLPNTVIFDPNLRSFSNSETVLLLDPEERKKKDQIKKKISTKPILHSKWFIIPRDWYEDWESNKKEGKVLRKIHNKHLLNPGSLHLKEDYYMDIVAVPEEVWKYFSEEFGSDTEIRRIVRDFNNIPQIDMENLTLSLNFYLASNPNKILNLCVSYDNTIWEIKERVCDEMYLSPYNCDFWGDHQGKPFSKLEDKKKVEKTLLTEDQMVRIVEKKIISTKIDLKH</sequence>
<dbReference type="PROSITE" id="PS51283">
    <property type="entry name" value="DUSP"/>
    <property type="match status" value="1"/>
</dbReference>
<dbReference type="Pfam" id="PF06337">
    <property type="entry name" value="DUSP"/>
    <property type="match status" value="1"/>
</dbReference>
<feature type="region of interest" description="Disordered" evidence="1">
    <location>
        <begin position="100"/>
        <end position="143"/>
    </location>
</feature>
<dbReference type="RefSeq" id="XP_020427065.1">
    <property type="nucleotide sequence ID" value="XM_020582711.1"/>
</dbReference>
<dbReference type="InterPro" id="IPR035927">
    <property type="entry name" value="DUSP-like_sf"/>
</dbReference>
<reference evidence="3 4" key="1">
    <citation type="journal article" date="2011" name="Genome Res.">
        <title>Phylogeny-wide analysis of social amoeba genomes highlights ancient origins for complex intercellular communication.</title>
        <authorList>
            <person name="Heidel A.J."/>
            <person name="Lawal H.M."/>
            <person name="Felder M."/>
            <person name="Schilde C."/>
            <person name="Helps N.R."/>
            <person name="Tunggal B."/>
            <person name="Rivero F."/>
            <person name="John U."/>
            <person name="Schleicher M."/>
            <person name="Eichinger L."/>
            <person name="Platzer M."/>
            <person name="Noegel A.A."/>
            <person name="Schaap P."/>
            <person name="Gloeckner G."/>
        </authorList>
    </citation>
    <scope>NUCLEOTIDE SEQUENCE [LARGE SCALE GENOMIC DNA]</scope>
    <source>
        <strain evidence="4">ATCC 26659 / Pp 5 / PN500</strain>
    </source>
</reference>
<dbReference type="Gene3D" id="3.30.2230.10">
    <property type="entry name" value="DUSP-like"/>
    <property type="match status" value="1"/>
</dbReference>
<dbReference type="AlphaFoldDB" id="D3BUZ3"/>
<evidence type="ECO:0000259" key="2">
    <source>
        <dbReference type="PROSITE" id="PS51283"/>
    </source>
</evidence>
<comment type="caution">
    <text evidence="3">The sequence shown here is derived from an EMBL/GenBank/DDBJ whole genome shotgun (WGS) entry which is preliminary data.</text>
</comment>
<dbReference type="InParanoid" id="D3BUZ3"/>
<protein>
    <recommendedName>
        <fullName evidence="2">DUSP domain-containing protein</fullName>
    </recommendedName>
</protein>
<evidence type="ECO:0000313" key="3">
    <source>
        <dbReference type="EMBL" id="EFA74931.1"/>
    </source>
</evidence>
<dbReference type="EMBL" id="ADBJ01000060">
    <property type="protein sequence ID" value="EFA74931.1"/>
    <property type="molecule type" value="Genomic_DNA"/>
</dbReference>
<dbReference type="GO" id="GO:0004843">
    <property type="term" value="F:cysteine-type deubiquitinase activity"/>
    <property type="evidence" value="ECO:0007669"/>
    <property type="project" value="InterPro"/>
</dbReference>
<dbReference type="SUPFAM" id="SSF143791">
    <property type="entry name" value="DUSP-like"/>
    <property type="match status" value="1"/>
</dbReference>
<keyword evidence="4" id="KW-1185">Reference proteome</keyword>
<organism evidence="3 4">
    <name type="scientific">Heterostelium pallidum (strain ATCC 26659 / Pp 5 / PN500)</name>
    <name type="common">Cellular slime mold</name>
    <name type="synonym">Polysphondylium pallidum</name>
    <dbReference type="NCBI Taxonomy" id="670386"/>
    <lineage>
        <taxon>Eukaryota</taxon>
        <taxon>Amoebozoa</taxon>
        <taxon>Evosea</taxon>
        <taxon>Eumycetozoa</taxon>
        <taxon>Dictyostelia</taxon>
        <taxon>Acytosteliales</taxon>
        <taxon>Acytosteliaceae</taxon>
        <taxon>Heterostelium</taxon>
    </lineage>
</organism>
<feature type="compositionally biased region" description="Low complexity" evidence="1">
    <location>
        <begin position="123"/>
        <end position="140"/>
    </location>
</feature>
<gene>
    <name evidence="3" type="ORF">PPL_11965</name>
</gene>
<evidence type="ECO:0000256" key="1">
    <source>
        <dbReference type="SAM" id="MobiDB-lite"/>
    </source>
</evidence>
<proteinExistence type="predicted"/>
<feature type="domain" description="DUSP" evidence="2">
    <location>
        <begin position="164"/>
        <end position="261"/>
    </location>
</feature>
<dbReference type="STRING" id="670386.D3BUZ3"/>